<sequence>MLLLLLLLHNVIAHDFQTDATYSVNVTDKCPDDGYYYKEDMSSNEVDGVCRLCFCKNNTAVCWLRPKSQCHTKMYIRMDKSALCLVFSKKTSHSCKPLGTTLSDDCPPDDWCLGCTVCDCERSGLWNCHILSFCSDRKLKKHYQNNNNTIKRTPVEIHSNLDNQNKINSTKMHRLARKMNVNHNNVKSWRQDFSTTYQYPYSAKHDDNVVVFQKDLVERKSKDIQGVRIKKIINENNVNARLNHKVVQRAMAAVQKIINKTERNFTNSTKHKVIHKRSMPQHDTKNNYQHQTTYVSPHMYKKSSPKRFRKKLSLNKITKEELRKKRIRRNTVNQAKKLSSATTNRRKRSAVGDDDAIEYLLTIMEYLLKQNYPLDATPVNDGIDLLIDAIKHAPDIKPIKKKVLDASTTRTYPWPTEKATAETFSYVDNIYGLDSLDKDNNDTSGSDDNQITFSKSTDDGNDKVEDFQKLLHASKKISNSFRLSNFNNILKNAKLKSMSSTSATIVTTTPMIQYDFLKDNIAESDTETSVKIGPGIANDDRNDVDSFKSFNNENKPDNEEFPPNLIKLNGDSDVEIQVTLPTRTKATPRTTRKFHHMVRDKFDNPKIITYVGKPTKKSKFGWVDYDLGDDGSKKTERKIFSKSTERSTAPGGASKNRALSTADKNDVSAISKEIMDEEKRKQFYKLLPNSEVRKFTSRNMLDVTIKSEVDSDSKDTEGEDTYVNDVFPSYLT</sequence>
<evidence type="ECO:0000313" key="2">
    <source>
        <dbReference type="EMBL" id="KPJ03010.1"/>
    </source>
</evidence>
<evidence type="ECO:0000256" key="1">
    <source>
        <dbReference type="SAM" id="MobiDB-lite"/>
    </source>
</evidence>
<organism evidence="2 3">
    <name type="scientific">Papilio xuthus</name>
    <name type="common">Asian swallowtail butterfly</name>
    <dbReference type="NCBI Taxonomy" id="66420"/>
    <lineage>
        <taxon>Eukaryota</taxon>
        <taxon>Metazoa</taxon>
        <taxon>Ecdysozoa</taxon>
        <taxon>Arthropoda</taxon>
        <taxon>Hexapoda</taxon>
        <taxon>Insecta</taxon>
        <taxon>Pterygota</taxon>
        <taxon>Neoptera</taxon>
        <taxon>Endopterygota</taxon>
        <taxon>Lepidoptera</taxon>
        <taxon>Glossata</taxon>
        <taxon>Ditrysia</taxon>
        <taxon>Papilionoidea</taxon>
        <taxon>Papilionidae</taxon>
        <taxon>Papilioninae</taxon>
        <taxon>Papilio</taxon>
    </lineage>
</organism>
<feature type="compositionally biased region" description="Basic and acidic residues" evidence="1">
    <location>
        <begin position="631"/>
        <end position="645"/>
    </location>
</feature>
<dbReference type="AlphaFoldDB" id="A0A194QDG5"/>
<feature type="region of interest" description="Disordered" evidence="1">
    <location>
        <begin position="707"/>
        <end position="732"/>
    </location>
</feature>
<dbReference type="EMBL" id="KQ459193">
    <property type="protein sequence ID" value="KPJ03010.1"/>
    <property type="molecule type" value="Genomic_DNA"/>
</dbReference>
<feature type="region of interest" description="Disordered" evidence="1">
    <location>
        <begin position="631"/>
        <end position="665"/>
    </location>
</feature>
<evidence type="ECO:0000313" key="3">
    <source>
        <dbReference type="Proteomes" id="UP000053268"/>
    </source>
</evidence>
<keyword evidence="3" id="KW-1185">Reference proteome</keyword>
<accession>A0A194QDG5</accession>
<feature type="compositionally biased region" description="Basic and acidic residues" evidence="1">
    <location>
        <begin position="707"/>
        <end position="716"/>
    </location>
</feature>
<feature type="compositionally biased region" description="Polar residues" evidence="1">
    <location>
        <begin position="442"/>
        <end position="455"/>
    </location>
</feature>
<reference evidence="2 3" key="1">
    <citation type="journal article" date="2015" name="Nat. Commun.">
        <title>Outbred genome sequencing and CRISPR/Cas9 gene editing in butterflies.</title>
        <authorList>
            <person name="Li X."/>
            <person name="Fan D."/>
            <person name="Zhang W."/>
            <person name="Liu G."/>
            <person name="Zhang L."/>
            <person name="Zhao L."/>
            <person name="Fang X."/>
            <person name="Chen L."/>
            <person name="Dong Y."/>
            <person name="Chen Y."/>
            <person name="Ding Y."/>
            <person name="Zhao R."/>
            <person name="Feng M."/>
            <person name="Zhu Y."/>
            <person name="Feng Y."/>
            <person name="Jiang X."/>
            <person name="Zhu D."/>
            <person name="Xiang H."/>
            <person name="Feng X."/>
            <person name="Li S."/>
            <person name="Wang J."/>
            <person name="Zhang G."/>
            <person name="Kronforst M.R."/>
            <person name="Wang W."/>
        </authorList>
    </citation>
    <scope>NUCLEOTIDE SEQUENCE [LARGE SCALE GENOMIC DNA]</scope>
    <source>
        <strain evidence="2">Ya'a_city_454_Px</strain>
        <tissue evidence="2">Whole body</tissue>
    </source>
</reference>
<proteinExistence type="predicted"/>
<dbReference type="Proteomes" id="UP000053268">
    <property type="component" value="Unassembled WGS sequence"/>
</dbReference>
<feature type="region of interest" description="Disordered" evidence="1">
    <location>
        <begin position="438"/>
        <end position="458"/>
    </location>
</feature>
<gene>
    <name evidence="2" type="ORF">RR46_06168</name>
</gene>
<protein>
    <submittedName>
        <fullName evidence="2">Uncharacterized protein</fullName>
    </submittedName>
</protein>
<name>A0A194QDG5_PAPXU</name>